<organism evidence="3 4">
    <name type="scientific">Pristionchus fissidentatus</name>
    <dbReference type="NCBI Taxonomy" id="1538716"/>
    <lineage>
        <taxon>Eukaryota</taxon>
        <taxon>Metazoa</taxon>
        <taxon>Ecdysozoa</taxon>
        <taxon>Nematoda</taxon>
        <taxon>Chromadorea</taxon>
        <taxon>Rhabditida</taxon>
        <taxon>Rhabditina</taxon>
        <taxon>Diplogasteromorpha</taxon>
        <taxon>Diplogasteroidea</taxon>
        <taxon>Neodiplogasteridae</taxon>
        <taxon>Pristionchus</taxon>
    </lineage>
</organism>
<feature type="compositionally biased region" description="Polar residues" evidence="1">
    <location>
        <begin position="67"/>
        <end position="81"/>
    </location>
</feature>
<dbReference type="Proteomes" id="UP001432322">
    <property type="component" value="Unassembled WGS sequence"/>
</dbReference>
<dbReference type="Pfam" id="PF04155">
    <property type="entry name" value="Ground-like"/>
    <property type="match status" value="1"/>
</dbReference>
<protein>
    <recommendedName>
        <fullName evidence="2">Ground-like domain-containing protein</fullName>
    </recommendedName>
</protein>
<feature type="domain" description="Ground-like" evidence="2">
    <location>
        <begin position="118"/>
        <end position="186"/>
    </location>
</feature>
<evidence type="ECO:0000313" key="3">
    <source>
        <dbReference type="EMBL" id="GMT10482.1"/>
    </source>
</evidence>
<accession>A0AAV5UW30</accession>
<proteinExistence type="predicted"/>
<dbReference type="EMBL" id="BTSY01000001">
    <property type="protein sequence ID" value="GMT10482.1"/>
    <property type="molecule type" value="Genomic_DNA"/>
</dbReference>
<dbReference type="InterPro" id="IPR007284">
    <property type="entry name" value="Ground-like_dom"/>
</dbReference>
<feature type="region of interest" description="Disordered" evidence="1">
    <location>
        <begin position="98"/>
        <end position="117"/>
    </location>
</feature>
<sequence>FQMRVRRSIIDGDSDRFHSPPHIPFKDSIPFRRVRRQAKVITVKNEPVEVHLGSETSPHSDKRDVIEQSTIGDGGSSTKVNGGSDDVHSDLSLVAGSDVADTDHSHGATRSHGKKEGNCNDLKMRKMITDHIEKNPKESKKAIQKAIEKAMGGTFSVICSPCEFSFVIRSESYCDGFKNQIACFAYRDEDE</sequence>
<dbReference type="AlphaFoldDB" id="A0AAV5UW30"/>
<gene>
    <name evidence="3" type="ORF">PFISCL1PPCAC_1779</name>
</gene>
<reference evidence="3" key="1">
    <citation type="submission" date="2023-10" db="EMBL/GenBank/DDBJ databases">
        <title>Genome assembly of Pristionchus species.</title>
        <authorList>
            <person name="Yoshida K."/>
            <person name="Sommer R.J."/>
        </authorList>
    </citation>
    <scope>NUCLEOTIDE SEQUENCE</scope>
    <source>
        <strain evidence="3">RS5133</strain>
    </source>
</reference>
<comment type="caution">
    <text evidence="3">The sequence shown here is derived from an EMBL/GenBank/DDBJ whole genome shotgun (WGS) entry which is preliminary data.</text>
</comment>
<name>A0AAV5UW30_9BILA</name>
<feature type="non-terminal residue" evidence="3">
    <location>
        <position position="1"/>
    </location>
</feature>
<evidence type="ECO:0000259" key="2">
    <source>
        <dbReference type="Pfam" id="PF04155"/>
    </source>
</evidence>
<evidence type="ECO:0000256" key="1">
    <source>
        <dbReference type="SAM" id="MobiDB-lite"/>
    </source>
</evidence>
<feature type="region of interest" description="Disordered" evidence="1">
    <location>
        <begin position="52"/>
        <end position="87"/>
    </location>
</feature>
<evidence type="ECO:0000313" key="4">
    <source>
        <dbReference type="Proteomes" id="UP001432322"/>
    </source>
</evidence>
<keyword evidence="4" id="KW-1185">Reference proteome</keyword>